<dbReference type="Pfam" id="PF00929">
    <property type="entry name" value="RNase_T"/>
    <property type="match status" value="1"/>
</dbReference>
<evidence type="ECO:0000313" key="7">
    <source>
        <dbReference type="Proteomes" id="UP001497383"/>
    </source>
</evidence>
<proteinExistence type="inferred from homology"/>
<reference evidence="6 7" key="1">
    <citation type="submission" date="2024-03" db="EMBL/GenBank/DDBJ databases">
        <authorList>
            <person name="Brejova B."/>
        </authorList>
    </citation>
    <scope>NUCLEOTIDE SEQUENCE [LARGE SCALE GENOMIC DNA]</scope>
    <source>
        <strain evidence="6 7">CBS 14171</strain>
    </source>
</reference>
<dbReference type="Gene3D" id="3.30.420.10">
    <property type="entry name" value="Ribonuclease H-like superfamily/Ribonuclease H"/>
    <property type="match status" value="1"/>
</dbReference>
<dbReference type="PANTHER" id="PTHR11046:SF0">
    <property type="entry name" value="OLIGORIBONUCLEASE, MITOCHONDRIAL"/>
    <property type="match status" value="1"/>
</dbReference>
<dbReference type="InterPro" id="IPR012337">
    <property type="entry name" value="RNaseH-like_sf"/>
</dbReference>
<evidence type="ECO:0000259" key="5">
    <source>
        <dbReference type="SMART" id="SM00479"/>
    </source>
</evidence>
<dbReference type="SMART" id="SM00479">
    <property type="entry name" value="EXOIII"/>
    <property type="match status" value="1"/>
</dbReference>
<protein>
    <recommendedName>
        <fullName evidence="5">Exonuclease domain-containing protein</fullName>
    </recommendedName>
</protein>
<comment type="similarity">
    <text evidence="1">Belongs to the oligoribonuclease family.</text>
</comment>
<dbReference type="GeneID" id="92211234"/>
<keyword evidence="2" id="KW-0540">Nuclease</keyword>
<accession>A0ABP0ZUJ6</accession>
<organism evidence="6 7">
    <name type="scientific">Lodderomyces beijingensis</name>
    <dbReference type="NCBI Taxonomy" id="1775926"/>
    <lineage>
        <taxon>Eukaryota</taxon>
        <taxon>Fungi</taxon>
        <taxon>Dikarya</taxon>
        <taxon>Ascomycota</taxon>
        <taxon>Saccharomycotina</taxon>
        <taxon>Pichiomycetes</taxon>
        <taxon>Debaryomycetaceae</taxon>
        <taxon>Candida/Lodderomyces clade</taxon>
        <taxon>Lodderomyces</taxon>
    </lineage>
</organism>
<dbReference type="SUPFAM" id="SSF53098">
    <property type="entry name" value="Ribonuclease H-like"/>
    <property type="match status" value="1"/>
</dbReference>
<evidence type="ECO:0000313" key="6">
    <source>
        <dbReference type="EMBL" id="CAK9442295.1"/>
    </source>
</evidence>
<dbReference type="RefSeq" id="XP_066832976.1">
    <property type="nucleotide sequence ID" value="XM_066976437.1"/>
</dbReference>
<evidence type="ECO:0000256" key="3">
    <source>
        <dbReference type="ARBA" id="ARBA00022801"/>
    </source>
</evidence>
<dbReference type="PANTHER" id="PTHR11046">
    <property type="entry name" value="OLIGORIBONUCLEASE, MITOCHONDRIAL"/>
    <property type="match status" value="1"/>
</dbReference>
<evidence type="ECO:0000256" key="2">
    <source>
        <dbReference type="ARBA" id="ARBA00022722"/>
    </source>
</evidence>
<dbReference type="EMBL" id="OZ022412">
    <property type="protein sequence ID" value="CAK9442295.1"/>
    <property type="molecule type" value="Genomic_DNA"/>
</dbReference>
<dbReference type="Proteomes" id="UP001497383">
    <property type="component" value="Chromosome 8"/>
</dbReference>
<dbReference type="InterPro" id="IPR036397">
    <property type="entry name" value="RNaseH_sf"/>
</dbReference>
<name>A0ABP0ZUJ6_9ASCO</name>
<evidence type="ECO:0000256" key="4">
    <source>
        <dbReference type="ARBA" id="ARBA00022839"/>
    </source>
</evidence>
<keyword evidence="3" id="KW-0378">Hydrolase</keyword>
<dbReference type="InterPro" id="IPR022894">
    <property type="entry name" value="Oligoribonuclease"/>
</dbReference>
<keyword evidence="4" id="KW-0269">Exonuclease</keyword>
<keyword evidence="7" id="KW-1185">Reference proteome</keyword>
<dbReference type="CDD" id="cd06135">
    <property type="entry name" value="Orn"/>
    <property type="match status" value="1"/>
</dbReference>
<dbReference type="NCBIfam" id="NF003765">
    <property type="entry name" value="PRK05359.1"/>
    <property type="match status" value="1"/>
</dbReference>
<dbReference type="InterPro" id="IPR013520">
    <property type="entry name" value="Ribonucl_H"/>
</dbReference>
<feature type="domain" description="Exonuclease" evidence="5">
    <location>
        <begin position="29"/>
        <end position="206"/>
    </location>
</feature>
<sequence>MAEPPSKKTRLEQVQHFVQTKSQSKPKRPIVWIDCEMTGLEVLGNDHIIEICCIITDGELNPIEPIYESTIFYPQSTLAQMNEWCTKTHTESGLIQRILSHPHQTLAKVESELLEFIQRYVDEPRTAIMAGNTIHMDKFFMMKDMPRVVDYLHYRLLDVSSIMEFGRRNARELMELEPRKAHAHTAKSDILESIAQLKWYRQNYFKSSDERRAVVESLQADKGNQVQEKAS</sequence>
<gene>
    <name evidence="6" type="ORF">LODBEIA_P60380</name>
</gene>
<evidence type="ECO:0000256" key="1">
    <source>
        <dbReference type="ARBA" id="ARBA00009921"/>
    </source>
</evidence>